<dbReference type="AlphaFoldDB" id="A0A081BSQ7"/>
<reference evidence="2" key="1">
    <citation type="journal article" date="2015" name="PeerJ">
        <title>First genomic representation of candidate bacterial phylum KSB3 points to enhanced environmental sensing as a trigger of wastewater bulking.</title>
        <authorList>
            <person name="Sekiguchi Y."/>
            <person name="Ohashi A."/>
            <person name="Parks D.H."/>
            <person name="Yamauchi T."/>
            <person name="Tyson G.W."/>
            <person name="Hugenholtz P."/>
        </authorList>
    </citation>
    <scope>NUCLEOTIDE SEQUENCE [LARGE SCALE GENOMIC DNA]</scope>
</reference>
<organism evidence="2">
    <name type="scientific">Candidatus Moduliflexus flocculans</name>
    <dbReference type="NCBI Taxonomy" id="1499966"/>
    <lineage>
        <taxon>Bacteria</taxon>
        <taxon>Candidatus Moduliflexota</taxon>
        <taxon>Candidatus Moduliflexia</taxon>
        <taxon>Candidatus Moduliflexales</taxon>
        <taxon>Candidatus Moduliflexaceae</taxon>
    </lineage>
</organism>
<accession>A0A081BSQ7</accession>
<dbReference type="HOGENOM" id="CLU_982300_0_0_0"/>
<feature type="domain" description="DUF7281" evidence="1">
    <location>
        <begin position="146"/>
        <end position="283"/>
    </location>
</feature>
<keyword evidence="3" id="KW-1185">Reference proteome</keyword>
<gene>
    <name evidence="2" type="ORF">U14_05723</name>
</gene>
<dbReference type="STRING" id="1499966.U14_05723"/>
<dbReference type="EMBL" id="DF820461">
    <property type="protein sequence ID" value="GAK54438.1"/>
    <property type="molecule type" value="Genomic_DNA"/>
</dbReference>
<dbReference type="Pfam" id="PF23947">
    <property type="entry name" value="DUF7281"/>
    <property type="match status" value="1"/>
</dbReference>
<evidence type="ECO:0000313" key="3">
    <source>
        <dbReference type="Proteomes" id="UP000030700"/>
    </source>
</evidence>
<name>A0A081BSQ7_9BACT</name>
<evidence type="ECO:0000313" key="2">
    <source>
        <dbReference type="EMBL" id="GAK54438.1"/>
    </source>
</evidence>
<evidence type="ECO:0000259" key="1">
    <source>
        <dbReference type="Pfam" id="PF23947"/>
    </source>
</evidence>
<proteinExistence type="predicted"/>
<dbReference type="Proteomes" id="UP000030700">
    <property type="component" value="Unassembled WGS sequence"/>
</dbReference>
<protein>
    <recommendedName>
        <fullName evidence="1">DUF7281 domain-containing protein</fullName>
    </recommendedName>
</protein>
<sequence length="294" mass="34433">MTLSLQFAKVLLELLEQKQLPYSRFSQQVLLKQFQEDGIITISGRRQKIVQMSSSEILQNYLENHFGITNLTAYIAILSEKTSTRADLVKVASDSKIQQKKVFEGFLVNCYKEIYGYINNEKILLKPIPGSFVFINDYEHFRLESDVTIVVVENFENFKRINEQKALFAHIKSPLFVSRYWGVGLGEWLSHATNDYIHFGDFDLSGLKIYIQEFRNKRTPPLKSNFLIPSNIEIWIERYGNRDTYLAQLENTEHIDFNQYPEITKLAKIIKQHQKSLHQEFFIKFESISIDKQG</sequence>
<dbReference type="InterPro" id="IPR055705">
    <property type="entry name" value="DUF7281"/>
</dbReference>